<dbReference type="SUPFAM" id="SSF56925">
    <property type="entry name" value="OMPA-like"/>
    <property type="match status" value="1"/>
</dbReference>
<sequence length="174" mass="19133">MPPRPFLRTLGLLALALPMAATSAEEEDGGGEPAYFGGSYLDFAEREAPDDQYSPSGLMLRIGQRFNENVAVDFQAGASQTVSDFQVSRFTGLFLQLGGQWERIHFYTQLGPARAELEMNDTTEVNDGIAYGFGARVSPSDSFDIVVEWMDYTLGAEERLDSIGIGFIRPFGQE</sequence>
<accession>A0A1I1VEY6</accession>
<dbReference type="InterPro" id="IPR011250">
    <property type="entry name" value="OMP/PagP_B-barrel"/>
</dbReference>
<dbReference type="AlphaFoldDB" id="A0A1I1VEY6"/>
<feature type="domain" description="Outer membrane protein beta-barrel" evidence="3">
    <location>
        <begin position="12"/>
        <end position="157"/>
    </location>
</feature>
<evidence type="ECO:0000256" key="1">
    <source>
        <dbReference type="ARBA" id="ARBA00022729"/>
    </source>
</evidence>
<dbReference type="Pfam" id="PF13505">
    <property type="entry name" value="OMP_b-brl"/>
    <property type="match status" value="1"/>
</dbReference>
<organism evidence="4 5">
    <name type="scientific">Thiohalospira halophila DSM 15071</name>
    <dbReference type="NCBI Taxonomy" id="1123397"/>
    <lineage>
        <taxon>Bacteria</taxon>
        <taxon>Pseudomonadati</taxon>
        <taxon>Pseudomonadota</taxon>
        <taxon>Gammaproteobacteria</taxon>
        <taxon>Thiohalospirales</taxon>
        <taxon>Thiohalospiraceae</taxon>
        <taxon>Thiohalospira</taxon>
    </lineage>
</organism>
<dbReference type="RefSeq" id="WP_093428977.1">
    <property type="nucleotide sequence ID" value="NZ_FOMJ01000009.1"/>
</dbReference>
<keyword evidence="5" id="KW-1185">Reference proteome</keyword>
<evidence type="ECO:0000259" key="3">
    <source>
        <dbReference type="Pfam" id="PF13505"/>
    </source>
</evidence>
<dbReference type="InterPro" id="IPR027385">
    <property type="entry name" value="Beta-barrel_OMP"/>
</dbReference>
<feature type="chain" id="PRO_5011469657" description="Outer membrane protein beta-barrel domain-containing protein" evidence="2">
    <location>
        <begin position="25"/>
        <end position="174"/>
    </location>
</feature>
<protein>
    <recommendedName>
        <fullName evidence="3">Outer membrane protein beta-barrel domain-containing protein</fullName>
    </recommendedName>
</protein>
<feature type="signal peptide" evidence="2">
    <location>
        <begin position="1"/>
        <end position="24"/>
    </location>
</feature>
<dbReference type="STRING" id="1123397.SAMN05660831_02364"/>
<evidence type="ECO:0000313" key="4">
    <source>
        <dbReference type="EMBL" id="SFD81506.1"/>
    </source>
</evidence>
<dbReference type="OrthoDB" id="5901526at2"/>
<dbReference type="Proteomes" id="UP000198611">
    <property type="component" value="Unassembled WGS sequence"/>
</dbReference>
<evidence type="ECO:0000256" key="2">
    <source>
        <dbReference type="SAM" id="SignalP"/>
    </source>
</evidence>
<gene>
    <name evidence="4" type="ORF">SAMN05660831_02364</name>
</gene>
<dbReference type="EMBL" id="FOMJ01000009">
    <property type="protein sequence ID" value="SFD81506.1"/>
    <property type="molecule type" value="Genomic_DNA"/>
</dbReference>
<keyword evidence="1 2" id="KW-0732">Signal</keyword>
<evidence type="ECO:0000313" key="5">
    <source>
        <dbReference type="Proteomes" id="UP000198611"/>
    </source>
</evidence>
<proteinExistence type="predicted"/>
<reference evidence="4 5" key="1">
    <citation type="submission" date="2016-10" db="EMBL/GenBank/DDBJ databases">
        <authorList>
            <person name="de Groot N.N."/>
        </authorList>
    </citation>
    <scope>NUCLEOTIDE SEQUENCE [LARGE SCALE GENOMIC DNA]</scope>
    <source>
        <strain evidence="4 5">HL3</strain>
    </source>
</reference>
<name>A0A1I1VEY6_9GAMM</name>